<protein>
    <submittedName>
        <fullName evidence="16">Methyl farnesoate epoxidase</fullName>
    </submittedName>
</protein>
<keyword evidence="9" id="KW-0492">Microsome</keyword>
<evidence type="ECO:0000256" key="6">
    <source>
        <dbReference type="ARBA" id="ARBA00022617"/>
    </source>
</evidence>
<keyword evidence="8" id="KW-0256">Endoplasmic reticulum</keyword>
<evidence type="ECO:0000256" key="13">
    <source>
        <dbReference type="ARBA" id="ARBA00023136"/>
    </source>
</evidence>
<comment type="caution">
    <text evidence="16">The sequence shown here is derived from an EMBL/GenBank/DDBJ whole genome shotgun (WGS) entry which is preliminary data.</text>
</comment>
<evidence type="ECO:0000256" key="3">
    <source>
        <dbReference type="ARBA" id="ARBA00004174"/>
    </source>
</evidence>
<evidence type="ECO:0000256" key="15">
    <source>
        <dbReference type="RuleBase" id="RU000461"/>
    </source>
</evidence>
<feature type="binding site" description="axial binding residue" evidence="14">
    <location>
        <position position="401"/>
    </location>
    <ligand>
        <name>heme</name>
        <dbReference type="ChEBI" id="CHEBI:30413"/>
    </ligand>
    <ligandPart>
        <name>Fe</name>
        <dbReference type="ChEBI" id="CHEBI:18248"/>
    </ligandPart>
</feature>
<organism evidence="16 17">
    <name type="scientific">Orchesella cincta</name>
    <name type="common">Springtail</name>
    <name type="synonym">Podura cincta</name>
    <dbReference type="NCBI Taxonomy" id="48709"/>
    <lineage>
        <taxon>Eukaryota</taxon>
        <taxon>Metazoa</taxon>
        <taxon>Ecdysozoa</taxon>
        <taxon>Arthropoda</taxon>
        <taxon>Hexapoda</taxon>
        <taxon>Collembola</taxon>
        <taxon>Entomobryomorpha</taxon>
        <taxon>Entomobryoidea</taxon>
        <taxon>Orchesellidae</taxon>
        <taxon>Orchesellinae</taxon>
        <taxon>Orchesella</taxon>
    </lineage>
</organism>
<dbReference type="Gene3D" id="1.10.630.10">
    <property type="entry name" value="Cytochrome P450"/>
    <property type="match status" value="1"/>
</dbReference>
<dbReference type="InterPro" id="IPR002401">
    <property type="entry name" value="Cyt_P450_E_grp-I"/>
</dbReference>
<dbReference type="SUPFAM" id="SSF48264">
    <property type="entry name" value="Cytochrome P450"/>
    <property type="match status" value="1"/>
</dbReference>
<dbReference type="STRING" id="48709.A0A1D2MCC6"/>
<dbReference type="PANTHER" id="PTHR24300">
    <property type="entry name" value="CYTOCHROME P450 508A4-RELATED"/>
    <property type="match status" value="1"/>
</dbReference>
<evidence type="ECO:0000256" key="12">
    <source>
        <dbReference type="ARBA" id="ARBA00023033"/>
    </source>
</evidence>
<dbReference type="PANTHER" id="PTHR24300:SF376">
    <property type="entry name" value="CYTOCHROME P450 15A1"/>
    <property type="match status" value="1"/>
</dbReference>
<evidence type="ECO:0000256" key="4">
    <source>
        <dbReference type="ARBA" id="ARBA00004406"/>
    </source>
</evidence>
<name>A0A1D2MCC6_ORCCI</name>
<evidence type="ECO:0000256" key="2">
    <source>
        <dbReference type="ARBA" id="ARBA00003690"/>
    </source>
</evidence>
<dbReference type="InterPro" id="IPR036396">
    <property type="entry name" value="Cyt_P450_sf"/>
</dbReference>
<evidence type="ECO:0000256" key="14">
    <source>
        <dbReference type="PIRSR" id="PIRSR602401-1"/>
    </source>
</evidence>
<dbReference type="GO" id="GO:0008395">
    <property type="term" value="F:steroid hydroxylase activity"/>
    <property type="evidence" value="ECO:0007669"/>
    <property type="project" value="TreeGrafter"/>
</dbReference>
<evidence type="ECO:0000256" key="10">
    <source>
        <dbReference type="ARBA" id="ARBA00023002"/>
    </source>
</evidence>
<keyword evidence="6 14" id="KW-0349">Heme</keyword>
<dbReference type="PRINTS" id="PR00463">
    <property type="entry name" value="EP450I"/>
</dbReference>
<dbReference type="GO" id="GO:0020037">
    <property type="term" value="F:heme binding"/>
    <property type="evidence" value="ECO:0007669"/>
    <property type="project" value="InterPro"/>
</dbReference>
<keyword evidence="7 14" id="KW-0479">Metal-binding</keyword>
<evidence type="ECO:0000256" key="7">
    <source>
        <dbReference type="ARBA" id="ARBA00022723"/>
    </source>
</evidence>
<dbReference type="InterPro" id="IPR001128">
    <property type="entry name" value="Cyt_P450"/>
</dbReference>
<dbReference type="GO" id="GO:0005506">
    <property type="term" value="F:iron ion binding"/>
    <property type="evidence" value="ECO:0007669"/>
    <property type="project" value="InterPro"/>
</dbReference>
<reference evidence="16 17" key="1">
    <citation type="journal article" date="2016" name="Genome Biol. Evol.">
        <title>Gene Family Evolution Reflects Adaptation to Soil Environmental Stressors in the Genome of the Collembolan Orchesella cincta.</title>
        <authorList>
            <person name="Faddeeva-Vakhrusheva A."/>
            <person name="Derks M.F."/>
            <person name="Anvar S.Y."/>
            <person name="Agamennone V."/>
            <person name="Suring W."/>
            <person name="Smit S."/>
            <person name="van Straalen N.M."/>
            <person name="Roelofs D."/>
        </authorList>
    </citation>
    <scope>NUCLEOTIDE SEQUENCE [LARGE SCALE GENOMIC DNA]</scope>
    <source>
        <tissue evidence="16">Mixed pool</tissue>
    </source>
</reference>
<dbReference type="InterPro" id="IPR050182">
    <property type="entry name" value="Cytochrome_P450_fam2"/>
</dbReference>
<comment type="subcellular location">
    <subcellularLocation>
        <location evidence="4">Endoplasmic reticulum membrane</location>
        <topology evidence="4">Peripheral membrane protein</topology>
    </subcellularLocation>
    <subcellularLocation>
        <location evidence="3">Microsome membrane</location>
        <topology evidence="3">Peripheral membrane protein</topology>
    </subcellularLocation>
</comment>
<accession>A0A1D2MCC6</accession>
<dbReference type="GO" id="GO:0006805">
    <property type="term" value="P:xenobiotic metabolic process"/>
    <property type="evidence" value="ECO:0007669"/>
    <property type="project" value="TreeGrafter"/>
</dbReference>
<dbReference type="GO" id="GO:0006082">
    <property type="term" value="P:organic acid metabolic process"/>
    <property type="evidence" value="ECO:0007669"/>
    <property type="project" value="TreeGrafter"/>
</dbReference>
<dbReference type="InterPro" id="IPR017972">
    <property type="entry name" value="Cyt_P450_CS"/>
</dbReference>
<comment type="function">
    <text evidence="2">May be involved in the metabolism of insect hormones and in the breakdown of synthetic insecticides.</text>
</comment>
<evidence type="ECO:0000256" key="1">
    <source>
        <dbReference type="ARBA" id="ARBA00001971"/>
    </source>
</evidence>
<dbReference type="EMBL" id="LJIJ01001909">
    <property type="protein sequence ID" value="ODM90561.1"/>
    <property type="molecule type" value="Genomic_DNA"/>
</dbReference>
<sequence>MSKIEAMAILKQKQELRRGGLLAVREAGGEDEVRAQDKPHGNDIMDWLSQNNGRLEVFEQRWLLGVNRWSLIFAASPPLWTEMRKFTVRTLREFGFGKIYTMHSVIITEVNLLADEFRKKIKSDNGVVKFRNTFSLSVLNVLWCMVAGIRYEHDDPRLLKLMGHIFNMSKSVTFGNPLELMLPFTKKFAPWLLKANLRNKVFDSCHELSKTLIEERKAEGFYLSGPQNYIDVFLKKIHDHRDNNETVYTEQQLQAMLADLLMVGSLTLNATLNYGILFLTLNPEIQKKCQNEIDSIVPRHNAPTVDDIEKMPYFQAFMLEMHRCANVVPNPVPRLVPKDWNLRGYRIPKDTVILTNHYSVNTDEKIWGDPRVFRPERFINEKGEFVPDPRVVVFGFGKRICIGINLVNSIVPLFLGSLLQQFNFSVVPGTEPPSPEPEIGVSLSPQEFPCQLIQRESPNKIPV</sequence>
<keyword evidence="17" id="KW-1185">Reference proteome</keyword>
<keyword evidence="11 14" id="KW-0408">Iron</keyword>
<comment type="cofactor">
    <cofactor evidence="1 14">
        <name>heme</name>
        <dbReference type="ChEBI" id="CHEBI:30413"/>
    </cofactor>
</comment>
<keyword evidence="13" id="KW-0472">Membrane</keyword>
<evidence type="ECO:0000313" key="16">
    <source>
        <dbReference type="EMBL" id="ODM90561.1"/>
    </source>
</evidence>
<keyword evidence="12 15" id="KW-0503">Monooxygenase</keyword>
<evidence type="ECO:0000313" key="17">
    <source>
        <dbReference type="Proteomes" id="UP000094527"/>
    </source>
</evidence>
<dbReference type="Pfam" id="PF00067">
    <property type="entry name" value="p450"/>
    <property type="match status" value="1"/>
</dbReference>
<dbReference type="GO" id="GO:0005789">
    <property type="term" value="C:endoplasmic reticulum membrane"/>
    <property type="evidence" value="ECO:0007669"/>
    <property type="project" value="UniProtKB-SubCell"/>
</dbReference>
<evidence type="ECO:0000256" key="5">
    <source>
        <dbReference type="ARBA" id="ARBA00010617"/>
    </source>
</evidence>
<dbReference type="GO" id="GO:0016712">
    <property type="term" value="F:oxidoreductase activity, acting on paired donors, with incorporation or reduction of molecular oxygen, reduced flavin or flavoprotein as one donor, and incorporation of one atom of oxygen"/>
    <property type="evidence" value="ECO:0007669"/>
    <property type="project" value="TreeGrafter"/>
</dbReference>
<keyword evidence="10 15" id="KW-0560">Oxidoreductase</keyword>
<dbReference type="OrthoDB" id="2789670at2759"/>
<dbReference type="Proteomes" id="UP000094527">
    <property type="component" value="Unassembled WGS sequence"/>
</dbReference>
<evidence type="ECO:0000256" key="11">
    <source>
        <dbReference type="ARBA" id="ARBA00023004"/>
    </source>
</evidence>
<comment type="similarity">
    <text evidence="5 15">Belongs to the cytochrome P450 family.</text>
</comment>
<dbReference type="PROSITE" id="PS00086">
    <property type="entry name" value="CYTOCHROME_P450"/>
    <property type="match status" value="1"/>
</dbReference>
<evidence type="ECO:0000256" key="8">
    <source>
        <dbReference type="ARBA" id="ARBA00022824"/>
    </source>
</evidence>
<dbReference type="AlphaFoldDB" id="A0A1D2MCC6"/>
<proteinExistence type="inferred from homology"/>
<dbReference type="OMA" id="FGRENTH"/>
<dbReference type="FunFam" id="1.10.630.10:FF:000238">
    <property type="entry name" value="Cytochrome P450 2A6"/>
    <property type="match status" value="1"/>
</dbReference>
<gene>
    <name evidence="16" type="ORF">Ocin01_16121</name>
</gene>
<evidence type="ECO:0000256" key="9">
    <source>
        <dbReference type="ARBA" id="ARBA00022848"/>
    </source>
</evidence>